<evidence type="ECO:0000256" key="5">
    <source>
        <dbReference type="ARBA" id="ARBA00023004"/>
    </source>
</evidence>
<evidence type="ECO:0000256" key="7">
    <source>
        <dbReference type="SAM" id="SignalP"/>
    </source>
</evidence>
<feature type="chain" id="PRO_5026881684" evidence="7">
    <location>
        <begin position="25"/>
        <end position="122"/>
    </location>
</feature>
<dbReference type="EMBL" id="WNKY01000026">
    <property type="protein sequence ID" value="MTV39954.1"/>
    <property type="molecule type" value="Genomic_DNA"/>
</dbReference>
<dbReference type="Proteomes" id="UP000475582">
    <property type="component" value="Unassembled WGS sequence"/>
</dbReference>
<dbReference type="InterPro" id="IPR009056">
    <property type="entry name" value="Cyt_c-like_dom"/>
</dbReference>
<dbReference type="PROSITE" id="PS51007">
    <property type="entry name" value="CYTC"/>
    <property type="match status" value="1"/>
</dbReference>
<reference evidence="9 10" key="1">
    <citation type="submission" date="2019-11" db="EMBL/GenBank/DDBJ databases">
        <title>Type strains purchased from KCTC, JCM and DSMZ.</title>
        <authorList>
            <person name="Lu H."/>
        </authorList>
    </citation>
    <scope>NUCLEOTIDE SEQUENCE [LARGE SCALE GENOMIC DNA]</scope>
    <source>
        <strain evidence="9 10">KCTC 22382</strain>
    </source>
</reference>
<evidence type="ECO:0000313" key="10">
    <source>
        <dbReference type="Proteomes" id="UP000475582"/>
    </source>
</evidence>
<evidence type="ECO:0000256" key="1">
    <source>
        <dbReference type="ARBA" id="ARBA00022448"/>
    </source>
</evidence>
<keyword evidence="10" id="KW-1185">Reference proteome</keyword>
<dbReference type="GO" id="GO:0020037">
    <property type="term" value="F:heme binding"/>
    <property type="evidence" value="ECO:0007669"/>
    <property type="project" value="InterPro"/>
</dbReference>
<feature type="signal peptide" evidence="7">
    <location>
        <begin position="1"/>
        <end position="24"/>
    </location>
</feature>
<dbReference type="PANTHER" id="PTHR33751:SF9">
    <property type="entry name" value="CYTOCHROME C4"/>
    <property type="match status" value="1"/>
</dbReference>
<dbReference type="OrthoDB" id="8526831at2"/>
<evidence type="ECO:0000256" key="3">
    <source>
        <dbReference type="ARBA" id="ARBA00022723"/>
    </source>
</evidence>
<keyword evidence="7" id="KW-0732">Signal</keyword>
<dbReference type="AlphaFoldDB" id="A0A6L6PLS4"/>
<keyword evidence="4" id="KW-0249">Electron transport</keyword>
<dbReference type="SUPFAM" id="SSF46626">
    <property type="entry name" value="Cytochrome c"/>
    <property type="match status" value="1"/>
</dbReference>
<sequence length="122" mass="12071">MPPNTTALIALALLAAVNAPTAAAAQAIPSAAASAIAPAIAITPVIAPAARLAATCAACHGTAGDTRGGTLPRLAGQSQQALTASLQAFKTGKRESTIMSQIAKGYTDEQIAQLAAYFAAQK</sequence>
<gene>
    <name evidence="9" type="ORF">GM676_20525</name>
</gene>
<evidence type="ECO:0000256" key="2">
    <source>
        <dbReference type="ARBA" id="ARBA00022617"/>
    </source>
</evidence>
<dbReference type="InterPro" id="IPR036909">
    <property type="entry name" value="Cyt_c-like_dom_sf"/>
</dbReference>
<dbReference type="PANTHER" id="PTHR33751">
    <property type="entry name" value="CBB3-TYPE CYTOCHROME C OXIDASE SUBUNIT FIXP"/>
    <property type="match status" value="1"/>
</dbReference>
<keyword evidence="1" id="KW-0813">Transport</keyword>
<dbReference type="InterPro" id="IPR050597">
    <property type="entry name" value="Cytochrome_c_Oxidase_Subunit"/>
</dbReference>
<evidence type="ECO:0000256" key="4">
    <source>
        <dbReference type="ARBA" id="ARBA00022982"/>
    </source>
</evidence>
<feature type="domain" description="Cytochrome c" evidence="8">
    <location>
        <begin position="43"/>
        <end position="122"/>
    </location>
</feature>
<dbReference type="RefSeq" id="WP_155465751.1">
    <property type="nucleotide sequence ID" value="NZ_WNKY01000026.1"/>
</dbReference>
<dbReference type="Pfam" id="PF00034">
    <property type="entry name" value="Cytochrom_C"/>
    <property type="match status" value="1"/>
</dbReference>
<accession>A0A6L6PLS4</accession>
<keyword evidence="5 6" id="KW-0408">Iron</keyword>
<dbReference type="GO" id="GO:0046872">
    <property type="term" value="F:metal ion binding"/>
    <property type="evidence" value="ECO:0007669"/>
    <property type="project" value="UniProtKB-KW"/>
</dbReference>
<evidence type="ECO:0000256" key="6">
    <source>
        <dbReference type="PROSITE-ProRule" id="PRU00433"/>
    </source>
</evidence>
<evidence type="ECO:0000313" key="9">
    <source>
        <dbReference type="EMBL" id="MTV39954.1"/>
    </source>
</evidence>
<keyword evidence="2 6" id="KW-0349">Heme</keyword>
<evidence type="ECO:0000259" key="8">
    <source>
        <dbReference type="PROSITE" id="PS51007"/>
    </source>
</evidence>
<organism evidence="9 10">
    <name type="scientific">Duganella radicis</name>
    <dbReference type="NCBI Taxonomy" id="551988"/>
    <lineage>
        <taxon>Bacteria</taxon>
        <taxon>Pseudomonadati</taxon>
        <taxon>Pseudomonadota</taxon>
        <taxon>Betaproteobacteria</taxon>
        <taxon>Burkholderiales</taxon>
        <taxon>Oxalobacteraceae</taxon>
        <taxon>Telluria group</taxon>
        <taxon>Duganella</taxon>
    </lineage>
</organism>
<comment type="caution">
    <text evidence="9">The sequence shown here is derived from an EMBL/GenBank/DDBJ whole genome shotgun (WGS) entry which is preliminary data.</text>
</comment>
<dbReference type="GO" id="GO:0009055">
    <property type="term" value="F:electron transfer activity"/>
    <property type="evidence" value="ECO:0007669"/>
    <property type="project" value="InterPro"/>
</dbReference>
<protein>
    <submittedName>
        <fullName evidence="9">C-type cytochrome</fullName>
    </submittedName>
</protein>
<proteinExistence type="predicted"/>
<name>A0A6L6PLS4_9BURK</name>
<keyword evidence="3 6" id="KW-0479">Metal-binding</keyword>
<dbReference type="Gene3D" id="1.10.760.10">
    <property type="entry name" value="Cytochrome c-like domain"/>
    <property type="match status" value="1"/>
</dbReference>